<organism evidence="2 3">
    <name type="scientific">Goodea atripinnis</name>
    <dbReference type="NCBI Taxonomy" id="208336"/>
    <lineage>
        <taxon>Eukaryota</taxon>
        <taxon>Metazoa</taxon>
        <taxon>Chordata</taxon>
        <taxon>Craniata</taxon>
        <taxon>Vertebrata</taxon>
        <taxon>Euteleostomi</taxon>
        <taxon>Actinopterygii</taxon>
        <taxon>Neopterygii</taxon>
        <taxon>Teleostei</taxon>
        <taxon>Neoteleostei</taxon>
        <taxon>Acanthomorphata</taxon>
        <taxon>Ovalentaria</taxon>
        <taxon>Atherinomorphae</taxon>
        <taxon>Cyprinodontiformes</taxon>
        <taxon>Goodeidae</taxon>
        <taxon>Goodea</taxon>
    </lineage>
</organism>
<dbReference type="EMBL" id="JAHRIO010086384">
    <property type="protein sequence ID" value="MEQ2186841.1"/>
    <property type="molecule type" value="Genomic_DNA"/>
</dbReference>
<proteinExistence type="predicted"/>
<protein>
    <submittedName>
        <fullName evidence="2">Uncharacterized protein</fullName>
    </submittedName>
</protein>
<comment type="caution">
    <text evidence="2">The sequence shown here is derived from an EMBL/GenBank/DDBJ whole genome shotgun (WGS) entry which is preliminary data.</text>
</comment>
<sequence length="53" mass="5897">MGWKPSLSSSGQSSERKASSSGRPVNTEPLIQKQSCCPKPNIFLQSLWNQRPH</sequence>
<gene>
    <name evidence="2" type="ORF">GOODEAATRI_032878</name>
</gene>
<feature type="region of interest" description="Disordered" evidence="1">
    <location>
        <begin position="1"/>
        <end position="34"/>
    </location>
</feature>
<evidence type="ECO:0000256" key="1">
    <source>
        <dbReference type="SAM" id="MobiDB-lite"/>
    </source>
</evidence>
<reference evidence="2 3" key="1">
    <citation type="submission" date="2021-06" db="EMBL/GenBank/DDBJ databases">
        <authorList>
            <person name="Palmer J.M."/>
        </authorList>
    </citation>
    <scope>NUCLEOTIDE SEQUENCE [LARGE SCALE GENOMIC DNA]</scope>
    <source>
        <strain evidence="2 3">GA_2019</strain>
        <tissue evidence="2">Muscle</tissue>
    </source>
</reference>
<keyword evidence="3" id="KW-1185">Reference proteome</keyword>
<dbReference type="Proteomes" id="UP001476798">
    <property type="component" value="Unassembled WGS sequence"/>
</dbReference>
<evidence type="ECO:0000313" key="3">
    <source>
        <dbReference type="Proteomes" id="UP001476798"/>
    </source>
</evidence>
<accession>A0ABV0PTM1</accession>
<feature type="compositionally biased region" description="Polar residues" evidence="1">
    <location>
        <begin position="1"/>
        <end position="24"/>
    </location>
</feature>
<name>A0ABV0PTM1_9TELE</name>
<feature type="non-terminal residue" evidence="2">
    <location>
        <position position="53"/>
    </location>
</feature>
<evidence type="ECO:0000313" key="2">
    <source>
        <dbReference type="EMBL" id="MEQ2186841.1"/>
    </source>
</evidence>